<dbReference type="EMBL" id="JAEPRB010000103">
    <property type="protein sequence ID" value="KAG2221664.1"/>
    <property type="molecule type" value="Genomic_DNA"/>
</dbReference>
<dbReference type="OrthoDB" id="2279830at2759"/>
<accession>A0A8H7VNZ2</accession>
<gene>
    <name evidence="2" type="ORF">INT45_001189</name>
</gene>
<proteinExistence type="predicted"/>
<feature type="compositionally biased region" description="Polar residues" evidence="1">
    <location>
        <begin position="361"/>
        <end position="376"/>
    </location>
</feature>
<organism evidence="2 3">
    <name type="scientific">Circinella minor</name>
    <dbReference type="NCBI Taxonomy" id="1195481"/>
    <lineage>
        <taxon>Eukaryota</taxon>
        <taxon>Fungi</taxon>
        <taxon>Fungi incertae sedis</taxon>
        <taxon>Mucoromycota</taxon>
        <taxon>Mucoromycotina</taxon>
        <taxon>Mucoromycetes</taxon>
        <taxon>Mucorales</taxon>
        <taxon>Lichtheimiaceae</taxon>
        <taxon>Circinella</taxon>
    </lineage>
</organism>
<feature type="region of interest" description="Disordered" evidence="1">
    <location>
        <begin position="82"/>
        <end position="122"/>
    </location>
</feature>
<dbReference type="AlphaFoldDB" id="A0A8H7VNZ2"/>
<feature type="region of interest" description="Disordered" evidence="1">
    <location>
        <begin position="361"/>
        <end position="390"/>
    </location>
</feature>
<evidence type="ECO:0000313" key="3">
    <source>
        <dbReference type="Proteomes" id="UP000646827"/>
    </source>
</evidence>
<feature type="region of interest" description="Disordered" evidence="1">
    <location>
        <begin position="197"/>
        <end position="251"/>
    </location>
</feature>
<dbReference type="Proteomes" id="UP000646827">
    <property type="component" value="Unassembled WGS sequence"/>
</dbReference>
<feature type="compositionally biased region" description="Polar residues" evidence="1">
    <location>
        <begin position="141"/>
        <end position="151"/>
    </location>
</feature>
<feature type="region of interest" description="Disordered" evidence="1">
    <location>
        <begin position="33"/>
        <end position="54"/>
    </location>
</feature>
<reference evidence="2 3" key="1">
    <citation type="submission" date="2020-12" db="EMBL/GenBank/DDBJ databases">
        <title>Metabolic potential, ecology and presence of endohyphal bacteria is reflected in genomic diversity of Mucoromycotina.</title>
        <authorList>
            <person name="Muszewska A."/>
            <person name="Okrasinska A."/>
            <person name="Steczkiewicz K."/>
            <person name="Drgas O."/>
            <person name="Orlowska M."/>
            <person name="Perlinska-Lenart U."/>
            <person name="Aleksandrzak-Piekarczyk T."/>
            <person name="Szatraj K."/>
            <person name="Zielenkiewicz U."/>
            <person name="Pilsyk S."/>
            <person name="Malc E."/>
            <person name="Mieczkowski P."/>
            <person name="Kruszewska J.S."/>
            <person name="Biernat P."/>
            <person name="Pawlowska J."/>
        </authorList>
    </citation>
    <scope>NUCLEOTIDE SEQUENCE [LARGE SCALE GENOMIC DNA]</scope>
    <source>
        <strain evidence="2 3">CBS 142.35</strain>
    </source>
</reference>
<feature type="compositionally biased region" description="Low complexity" evidence="1">
    <location>
        <begin position="33"/>
        <end position="42"/>
    </location>
</feature>
<feature type="compositionally biased region" description="Polar residues" evidence="1">
    <location>
        <begin position="82"/>
        <end position="96"/>
    </location>
</feature>
<sequence>MEEPSPVLPTVIEVKKKKVGETKFIIGIDDLTTTTPQQQQQQLPPPEGITNNAVGVPLRRPYRHHVKRRIGRMNMVKAQNLTDSEAEVNNKNTVTTVDMRRSQSQRSLLPRQQQYQPQPRRSLTQQLPFALDDQQQEQQRRNSTNSYNSIRRNSPAHYFVSQQQMAAPIEQTFNAVANNLVAPNGAAYPACVHAASSPVISSPTSPRRRQPATSSLTPTKPLLRSQFITNNYNSKSNKSNQQQENDKEETLYISRERTRINNEYQFLKQYRDPMRESLVRCMRIRNNNNNKRHPPLRSSTYHASSAYRTMSTSTIVTPNNYNNNDSNLLLHSGHRQIAAAARRQQQQKQQRQQLTIVTAHNNGKNFVSSPTNPNRFSSASSSSTSSSLRSEWNKEGGIFSALWDRMMPNVNS</sequence>
<evidence type="ECO:0000256" key="1">
    <source>
        <dbReference type="SAM" id="MobiDB-lite"/>
    </source>
</evidence>
<feature type="compositionally biased region" description="Low complexity" evidence="1">
    <location>
        <begin position="230"/>
        <end position="243"/>
    </location>
</feature>
<keyword evidence="3" id="KW-1185">Reference proteome</keyword>
<comment type="caution">
    <text evidence="2">The sequence shown here is derived from an EMBL/GenBank/DDBJ whole genome shotgun (WGS) entry which is preliminary data.</text>
</comment>
<name>A0A8H7VNZ2_9FUNG</name>
<feature type="compositionally biased region" description="Polar residues" evidence="1">
    <location>
        <begin position="198"/>
        <end position="218"/>
    </location>
</feature>
<feature type="compositionally biased region" description="Low complexity" evidence="1">
    <location>
        <begin position="102"/>
        <end position="122"/>
    </location>
</feature>
<evidence type="ECO:0000313" key="2">
    <source>
        <dbReference type="EMBL" id="KAG2221664.1"/>
    </source>
</evidence>
<feature type="compositionally biased region" description="Low complexity" evidence="1">
    <location>
        <begin position="377"/>
        <end position="390"/>
    </location>
</feature>
<protein>
    <submittedName>
        <fullName evidence="2">Uncharacterized protein</fullName>
    </submittedName>
</protein>
<feature type="region of interest" description="Disordered" evidence="1">
    <location>
        <begin position="132"/>
        <end position="151"/>
    </location>
</feature>